<gene>
    <name evidence="1" type="ORF">MXF72_09945</name>
</gene>
<dbReference type="EMBL" id="CP095873">
    <property type="protein sequence ID" value="UPL19762.1"/>
    <property type="molecule type" value="Genomic_DNA"/>
</dbReference>
<evidence type="ECO:0000313" key="2">
    <source>
        <dbReference type="Proteomes" id="UP000830925"/>
    </source>
</evidence>
<sequence length="161" mass="17241">MKKIVFIAALSVGLAGCETMNSMTKGIDDAFASVNEAMGAGPIADTPAQICSEMRSNHARAVNKYSGKTVEVTGKLVAMEQNTLAEAMSGMNSKVWGSAKQFDVRVSSGPIVFSSLINRRTEQLNVFNMGDTVTIKGRIRTIGKGKSCTISLEENMSIKQQ</sequence>
<name>A0AAE9H5U1_ALCFA</name>
<reference evidence="1" key="1">
    <citation type="submission" date="2022-04" db="EMBL/GenBank/DDBJ databases">
        <title>Genomic mining of Alcaligenes faecalis D334 producing ectoin and derivatives.</title>
        <authorList>
            <person name="Doan V.T."/>
            <person name="Quach N.T."/>
            <person name="Vu T.-H.-N."/>
            <person name="Phi Q.-T."/>
        </authorList>
    </citation>
    <scope>NUCLEOTIDE SEQUENCE</scope>
    <source>
        <strain evidence="1">D334</strain>
    </source>
</reference>
<protein>
    <recommendedName>
        <fullName evidence="3">tRNA_anti-like</fullName>
    </recommendedName>
</protein>
<organism evidence="1 2">
    <name type="scientific">Alcaligenes faecalis</name>
    <dbReference type="NCBI Taxonomy" id="511"/>
    <lineage>
        <taxon>Bacteria</taxon>
        <taxon>Pseudomonadati</taxon>
        <taxon>Pseudomonadota</taxon>
        <taxon>Betaproteobacteria</taxon>
        <taxon>Burkholderiales</taxon>
        <taxon>Alcaligenaceae</taxon>
        <taxon>Alcaligenes</taxon>
    </lineage>
</organism>
<evidence type="ECO:0000313" key="1">
    <source>
        <dbReference type="EMBL" id="UPL19762.1"/>
    </source>
</evidence>
<dbReference type="RefSeq" id="WP_009454493.1">
    <property type="nucleotide sequence ID" value="NZ_CP095873.1"/>
</dbReference>
<dbReference type="Proteomes" id="UP000830925">
    <property type="component" value="Chromosome"/>
</dbReference>
<proteinExistence type="predicted"/>
<dbReference type="PROSITE" id="PS51257">
    <property type="entry name" value="PROKAR_LIPOPROTEIN"/>
    <property type="match status" value="1"/>
</dbReference>
<evidence type="ECO:0008006" key="3">
    <source>
        <dbReference type="Google" id="ProtNLM"/>
    </source>
</evidence>
<accession>A0AAE9H5U1</accession>
<dbReference type="AlphaFoldDB" id="A0AAE9H5U1"/>